<feature type="region of interest" description="Disordered" evidence="7">
    <location>
        <begin position="20"/>
        <end position="61"/>
    </location>
</feature>
<evidence type="ECO:0008006" key="12">
    <source>
        <dbReference type="Google" id="ProtNLM"/>
    </source>
</evidence>
<evidence type="ECO:0000313" key="11">
    <source>
        <dbReference type="Proteomes" id="UP000757232"/>
    </source>
</evidence>
<keyword evidence="3" id="KW-0240">DNA-directed RNA polymerase</keyword>
<dbReference type="Gene3D" id="2.40.50.1060">
    <property type="match status" value="1"/>
</dbReference>
<dbReference type="InterPro" id="IPR005576">
    <property type="entry name" value="Rpb7-like_N"/>
</dbReference>
<dbReference type="InterPro" id="IPR045113">
    <property type="entry name" value="Rpb7-like"/>
</dbReference>
<evidence type="ECO:0000259" key="9">
    <source>
        <dbReference type="Pfam" id="PF17875"/>
    </source>
</evidence>
<organism evidence="10 11">
    <name type="scientific">Sanghuangporus baumii</name>
    <name type="common">Phellinus baumii</name>
    <dbReference type="NCBI Taxonomy" id="108892"/>
    <lineage>
        <taxon>Eukaryota</taxon>
        <taxon>Fungi</taxon>
        <taxon>Dikarya</taxon>
        <taxon>Basidiomycota</taxon>
        <taxon>Agaricomycotina</taxon>
        <taxon>Agaricomycetes</taxon>
        <taxon>Hymenochaetales</taxon>
        <taxon>Hymenochaetaceae</taxon>
        <taxon>Sanghuangporus</taxon>
    </lineage>
</organism>
<evidence type="ECO:0000256" key="7">
    <source>
        <dbReference type="SAM" id="MobiDB-lite"/>
    </source>
</evidence>
<gene>
    <name evidence="10" type="ORF">A7U60_g3460</name>
</gene>
<dbReference type="Pfam" id="PF17875">
    <property type="entry name" value="RPA43_OB"/>
    <property type="match status" value="1"/>
</dbReference>
<feature type="domain" description="RNA polymerase Rpb7-like N-terminal" evidence="8">
    <location>
        <begin position="73"/>
        <end position="122"/>
    </location>
</feature>
<feature type="compositionally biased region" description="Basic and acidic residues" evidence="7">
    <location>
        <begin position="330"/>
        <end position="355"/>
    </location>
</feature>
<protein>
    <recommendedName>
        <fullName evidence="12">RPA43 OB domain-containing protein</fullName>
    </recommendedName>
</protein>
<feature type="compositionally biased region" description="Basic residues" evidence="7">
    <location>
        <begin position="44"/>
        <end position="59"/>
    </location>
</feature>
<dbReference type="GO" id="GO:0005736">
    <property type="term" value="C:RNA polymerase I complex"/>
    <property type="evidence" value="ECO:0007669"/>
    <property type="project" value="TreeGrafter"/>
</dbReference>
<keyword evidence="5" id="KW-0804">Transcription</keyword>
<feature type="region of interest" description="Disordered" evidence="7">
    <location>
        <begin position="328"/>
        <end position="407"/>
    </location>
</feature>
<evidence type="ECO:0000259" key="8">
    <source>
        <dbReference type="Pfam" id="PF03876"/>
    </source>
</evidence>
<reference evidence="10" key="1">
    <citation type="submission" date="2016-06" db="EMBL/GenBank/DDBJ databases">
        <title>Draft Genome sequence of the fungus Inonotus baumii.</title>
        <authorList>
            <person name="Zhu H."/>
            <person name="Lin W."/>
        </authorList>
    </citation>
    <scope>NUCLEOTIDE SEQUENCE</scope>
    <source>
        <strain evidence="10">821</strain>
    </source>
</reference>
<sequence>MSKVTYQFDRRMVVKIMSLPSPSFSPKKRKHAEAAESASISPLKKAKKVGKEKKSKGKRKGDGEFQVVGASVVVSIPPRFSLDPLSGVHEMLDSLVMKYVPALEGVMLCHSNTQFVSDKALLKNECPFSVCTVYFDATVWSPQIGMKLRGKINLCSPDHISLLVHRTFNVSVPREHIMTENWVFEYGPAENDPEFGPHAVESEQKAEDGATAMDTDENTVHATNSGDHKEPHGFWVHRITSDKLGGKDGILEFTVIGMTVANQMLSLRGSLQPDPFSPHHVPQPATQLEIEEDEEDEREVNATLMVQRSPTGALDDSNDEEDPFAQLNLARDEVMQREAAAKEREKEEKVKEKEEKKRRKKERKERKEKEKALAAVDGSTPVPSTSEPPTKGEKPPKKKRKKETYEA</sequence>
<comment type="caution">
    <text evidence="10">The sequence shown here is derived from an EMBL/GenBank/DDBJ whole genome shotgun (WGS) entry which is preliminary data.</text>
</comment>
<keyword evidence="11" id="KW-1185">Reference proteome</keyword>
<dbReference type="OrthoDB" id="10250504at2759"/>
<evidence type="ECO:0000256" key="1">
    <source>
        <dbReference type="ARBA" id="ARBA00004604"/>
    </source>
</evidence>
<dbReference type="InterPro" id="IPR041178">
    <property type="entry name" value="RPA43_OB"/>
</dbReference>
<dbReference type="GO" id="GO:0006362">
    <property type="term" value="P:transcription elongation by RNA polymerase I"/>
    <property type="evidence" value="ECO:0007669"/>
    <property type="project" value="TreeGrafter"/>
</dbReference>
<feature type="domain" description="RPA43 OB" evidence="9">
    <location>
        <begin position="142"/>
        <end position="272"/>
    </location>
</feature>
<dbReference type="Gene3D" id="3.30.1490.120">
    <property type="entry name" value="RNA polymerase Rpb7-like, N-terminal domain"/>
    <property type="match status" value="1"/>
</dbReference>
<evidence type="ECO:0000256" key="5">
    <source>
        <dbReference type="ARBA" id="ARBA00023163"/>
    </source>
</evidence>
<dbReference type="Proteomes" id="UP000757232">
    <property type="component" value="Unassembled WGS sequence"/>
</dbReference>
<dbReference type="AlphaFoldDB" id="A0A9Q5N6U2"/>
<dbReference type="GO" id="GO:0006352">
    <property type="term" value="P:DNA-templated transcription initiation"/>
    <property type="evidence" value="ECO:0007669"/>
    <property type="project" value="InterPro"/>
</dbReference>
<feature type="compositionally biased region" description="Low complexity" evidence="7">
    <location>
        <begin position="373"/>
        <end position="389"/>
    </location>
</feature>
<comment type="similarity">
    <text evidence="2">Belongs to the eukaryotic RPA43 RNA polymerase subunit family.</text>
</comment>
<dbReference type="EMBL" id="LNZH02000157">
    <property type="protein sequence ID" value="OCB89370.1"/>
    <property type="molecule type" value="Genomic_DNA"/>
</dbReference>
<accession>A0A9Q5N6U2</accession>
<evidence type="ECO:0000313" key="10">
    <source>
        <dbReference type="EMBL" id="OCB89370.1"/>
    </source>
</evidence>
<dbReference type="Pfam" id="PF03876">
    <property type="entry name" value="SHS2_Rpb7-N"/>
    <property type="match status" value="1"/>
</dbReference>
<keyword evidence="4" id="KW-0597">Phosphoprotein</keyword>
<dbReference type="PANTHER" id="PTHR12709:SF5">
    <property type="entry name" value="DNA-DIRECTED RNA POLYMERASE I SUBUNIT RPA43"/>
    <property type="match status" value="1"/>
</dbReference>
<evidence type="ECO:0000256" key="6">
    <source>
        <dbReference type="ARBA" id="ARBA00023242"/>
    </source>
</evidence>
<feature type="compositionally biased region" description="Basic residues" evidence="7">
    <location>
        <begin position="396"/>
        <end position="407"/>
    </location>
</feature>
<name>A0A9Q5N6U2_SANBA</name>
<evidence type="ECO:0000256" key="3">
    <source>
        <dbReference type="ARBA" id="ARBA00022478"/>
    </source>
</evidence>
<keyword evidence="6" id="KW-0539">Nucleus</keyword>
<dbReference type="InterPro" id="IPR036898">
    <property type="entry name" value="RNA_pol_Rpb7-like_N_sf"/>
</dbReference>
<comment type="subcellular location">
    <subcellularLocation>
        <location evidence="1">Nucleus</location>
        <location evidence="1">Nucleolus</location>
    </subcellularLocation>
</comment>
<evidence type="ECO:0000256" key="2">
    <source>
        <dbReference type="ARBA" id="ARBA00005930"/>
    </source>
</evidence>
<dbReference type="PANTHER" id="PTHR12709">
    <property type="entry name" value="DNA-DIRECTED RNA POLYMERASE II, III"/>
    <property type="match status" value="1"/>
</dbReference>
<proteinExistence type="inferred from homology"/>
<evidence type="ECO:0000256" key="4">
    <source>
        <dbReference type="ARBA" id="ARBA00022553"/>
    </source>
</evidence>